<keyword evidence="1" id="KW-0472">Membrane</keyword>
<evidence type="ECO:0000313" key="2">
    <source>
        <dbReference type="EMBL" id="KAK8959224.1"/>
    </source>
</evidence>
<protein>
    <submittedName>
        <fullName evidence="2">WAT1-related protein</fullName>
    </submittedName>
</protein>
<name>A0ABR2M6J8_9ASPA</name>
<feature type="transmembrane region" description="Helical" evidence="1">
    <location>
        <begin position="47"/>
        <end position="71"/>
    </location>
</feature>
<organism evidence="2 3">
    <name type="scientific">Platanthera guangdongensis</name>
    <dbReference type="NCBI Taxonomy" id="2320717"/>
    <lineage>
        <taxon>Eukaryota</taxon>
        <taxon>Viridiplantae</taxon>
        <taxon>Streptophyta</taxon>
        <taxon>Embryophyta</taxon>
        <taxon>Tracheophyta</taxon>
        <taxon>Spermatophyta</taxon>
        <taxon>Magnoliopsida</taxon>
        <taxon>Liliopsida</taxon>
        <taxon>Asparagales</taxon>
        <taxon>Orchidaceae</taxon>
        <taxon>Orchidoideae</taxon>
        <taxon>Orchideae</taxon>
        <taxon>Orchidinae</taxon>
        <taxon>Platanthera</taxon>
    </lineage>
</organism>
<reference evidence="2 3" key="1">
    <citation type="journal article" date="2022" name="Nat. Plants">
        <title>Genomes of leafy and leafless Platanthera orchids illuminate the evolution of mycoheterotrophy.</title>
        <authorList>
            <person name="Li M.H."/>
            <person name="Liu K.W."/>
            <person name="Li Z."/>
            <person name="Lu H.C."/>
            <person name="Ye Q.L."/>
            <person name="Zhang D."/>
            <person name="Wang J.Y."/>
            <person name="Li Y.F."/>
            <person name="Zhong Z.M."/>
            <person name="Liu X."/>
            <person name="Yu X."/>
            <person name="Liu D.K."/>
            <person name="Tu X.D."/>
            <person name="Liu B."/>
            <person name="Hao Y."/>
            <person name="Liao X.Y."/>
            <person name="Jiang Y.T."/>
            <person name="Sun W.H."/>
            <person name="Chen J."/>
            <person name="Chen Y.Q."/>
            <person name="Ai Y."/>
            <person name="Zhai J.W."/>
            <person name="Wu S.S."/>
            <person name="Zhou Z."/>
            <person name="Hsiao Y.Y."/>
            <person name="Wu W.L."/>
            <person name="Chen Y.Y."/>
            <person name="Lin Y.F."/>
            <person name="Hsu J.L."/>
            <person name="Li C.Y."/>
            <person name="Wang Z.W."/>
            <person name="Zhao X."/>
            <person name="Zhong W.Y."/>
            <person name="Ma X.K."/>
            <person name="Ma L."/>
            <person name="Huang J."/>
            <person name="Chen G.Z."/>
            <person name="Huang M.Z."/>
            <person name="Huang L."/>
            <person name="Peng D.H."/>
            <person name="Luo Y.B."/>
            <person name="Zou S.Q."/>
            <person name="Chen S.P."/>
            <person name="Lan S."/>
            <person name="Tsai W.C."/>
            <person name="Van de Peer Y."/>
            <person name="Liu Z.J."/>
        </authorList>
    </citation>
    <scope>NUCLEOTIDE SEQUENCE [LARGE SCALE GENOMIC DNA]</scope>
    <source>
        <strain evidence="2">Lor288</strain>
    </source>
</reference>
<keyword evidence="1" id="KW-0812">Transmembrane</keyword>
<sequence>MSSPCGFSRATVILRNGGLYHFRATGRADPDPQIKIQKDLTATIMNCYYLACDILYTMPSSSIFIVAPLSIQCHKGIVLGGILMVGGLYSVLWGKNREDIECKSTMKNTSECIEDKDVTSGHDRA</sequence>
<evidence type="ECO:0000256" key="1">
    <source>
        <dbReference type="SAM" id="Phobius"/>
    </source>
</evidence>
<dbReference type="EMBL" id="JBBWWR010000012">
    <property type="protein sequence ID" value="KAK8959224.1"/>
    <property type="molecule type" value="Genomic_DNA"/>
</dbReference>
<comment type="caution">
    <text evidence="2">The sequence shown here is derived from an EMBL/GenBank/DDBJ whole genome shotgun (WGS) entry which is preliminary data.</text>
</comment>
<dbReference type="Proteomes" id="UP001412067">
    <property type="component" value="Unassembled WGS sequence"/>
</dbReference>
<evidence type="ECO:0000313" key="3">
    <source>
        <dbReference type="Proteomes" id="UP001412067"/>
    </source>
</evidence>
<keyword evidence="3" id="KW-1185">Reference proteome</keyword>
<proteinExistence type="predicted"/>
<feature type="transmembrane region" description="Helical" evidence="1">
    <location>
        <begin position="77"/>
        <end position="94"/>
    </location>
</feature>
<accession>A0ABR2M6J8</accession>
<gene>
    <name evidence="2" type="ORF">KSP40_PGU020555</name>
</gene>
<keyword evidence="1" id="KW-1133">Transmembrane helix</keyword>